<dbReference type="AlphaFoldDB" id="A0A197K4J5"/>
<name>A0A197K4J5_9FUNG</name>
<gene>
    <name evidence="3" type="ORF">K457DRAFT_16136</name>
</gene>
<evidence type="ECO:0000256" key="1">
    <source>
        <dbReference type="SAM" id="MobiDB-lite"/>
    </source>
</evidence>
<keyword evidence="4" id="KW-1185">Reference proteome</keyword>
<sequence length="430" mass="45786">MPSTTIYKFPMAHTTNSSFLRSSFTKAITPLRSTAPTQAILSSTTTALAALLSSALAHTPSTTSSSSTTTSGIRHSRMLSRPFTAHWATTLALLSITLLSYCSLLTTPATAAPAKHTPAPNNLVNAMALTFSDTSALPLQLQIESQVRGTQKLAYLPTTGPSLDFYYLNYRPTYIAGQSTIDFWMISPKGVAAPKTASLELFDEFGKIHLATLVKEGTEIPQDKAGTGEPFLWKSWVVPKELKADFDFSEKFRVILKTSDTVSTPAVMNVGGGRGKKMMNKKVVKNDKRSMATSVLGKIFKRAAAPVNKATKDTTVKATGFTVVQDRQFRIKGLQATPGGKVNPAKLHVNSVAPPANNGANANAKTTVDSKDASTSINNKETTASSASPVVPQTAGKKSSAVSSMTDINLSVSVIVTFTVALLTFFGLLL</sequence>
<keyword evidence="2" id="KW-0472">Membrane</keyword>
<evidence type="ECO:0000256" key="2">
    <source>
        <dbReference type="SAM" id="Phobius"/>
    </source>
</evidence>
<keyword evidence="2" id="KW-0812">Transmembrane</keyword>
<evidence type="ECO:0000313" key="3">
    <source>
        <dbReference type="EMBL" id="OAQ32572.1"/>
    </source>
</evidence>
<keyword evidence="2" id="KW-1133">Transmembrane helix</keyword>
<accession>A0A197K4J5</accession>
<feature type="compositionally biased region" description="Polar residues" evidence="1">
    <location>
        <begin position="373"/>
        <end position="388"/>
    </location>
</feature>
<proteinExistence type="predicted"/>
<feature type="transmembrane region" description="Helical" evidence="2">
    <location>
        <begin position="408"/>
        <end position="429"/>
    </location>
</feature>
<reference evidence="3 4" key="1">
    <citation type="submission" date="2016-05" db="EMBL/GenBank/DDBJ databases">
        <title>Genome sequencing reveals origins of a unique bacterial endosymbiosis in the earliest lineages of terrestrial Fungi.</title>
        <authorList>
            <consortium name="DOE Joint Genome Institute"/>
            <person name="Uehling J."/>
            <person name="Gryganskyi A."/>
            <person name="Hameed K."/>
            <person name="Tschaplinski T."/>
            <person name="Misztal P."/>
            <person name="Wu S."/>
            <person name="Desiro A."/>
            <person name="Vande Pol N."/>
            <person name="Du Z.-Y."/>
            <person name="Zienkiewicz A."/>
            <person name="Zienkiewicz K."/>
            <person name="Morin E."/>
            <person name="Tisserant E."/>
            <person name="Splivallo R."/>
            <person name="Hainaut M."/>
            <person name="Henrissat B."/>
            <person name="Ohm R."/>
            <person name="Kuo A."/>
            <person name="Yan J."/>
            <person name="Lipzen A."/>
            <person name="Nolan M."/>
            <person name="Labutti K."/>
            <person name="Barry K."/>
            <person name="Goldstein A."/>
            <person name="Labbe J."/>
            <person name="Schadt C."/>
            <person name="Tuskan G."/>
            <person name="Grigoriev I."/>
            <person name="Martin F."/>
            <person name="Vilgalys R."/>
            <person name="Bonito G."/>
        </authorList>
    </citation>
    <scope>NUCLEOTIDE SEQUENCE [LARGE SCALE GENOMIC DNA]</scope>
    <source>
        <strain evidence="3 4">AG-77</strain>
    </source>
</reference>
<feature type="compositionally biased region" description="Low complexity" evidence="1">
    <location>
        <begin position="350"/>
        <end position="364"/>
    </location>
</feature>
<dbReference type="OrthoDB" id="2350344at2759"/>
<feature type="region of interest" description="Disordered" evidence="1">
    <location>
        <begin position="350"/>
        <end position="394"/>
    </location>
</feature>
<dbReference type="Proteomes" id="UP000078512">
    <property type="component" value="Unassembled WGS sequence"/>
</dbReference>
<protein>
    <submittedName>
        <fullName evidence="3">Uncharacterized protein</fullName>
    </submittedName>
</protein>
<organism evidence="3 4">
    <name type="scientific">Linnemannia elongata AG-77</name>
    <dbReference type="NCBI Taxonomy" id="1314771"/>
    <lineage>
        <taxon>Eukaryota</taxon>
        <taxon>Fungi</taxon>
        <taxon>Fungi incertae sedis</taxon>
        <taxon>Mucoromycota</taxon>
        <taxon>Mortierellomycotina</taxon>
        <taxon>Mortierellomycetes</taxon>
        <taxon>Mortierellales</taxon>
        <taxon>Mortierellaceae</taxon>
        <taxon>Linnemannia</taxon>
    </lineage>
</organism>
<evidence type="ECO:0000313" key="4">
    <source>
        <dbReference type="Proteomes" id="UP000078512"/>
    </source>
</evidence>
<dbReference type="EMBL" id="KV442024">
    <property type="protein sequence ID" value="OAQ32572.1"/>
    <property type="molecule type" value="Genomic_DNA"/>
</dbReference>